<dbReference type="EMBL" id="AGXA01000021">
    <property type="protein sequence ID" value="EKU93372.1"/>
    <property type="molecule type" value="Genomic_DNA"/>
</dbReference>
<name>K9ER76_9LACT</name>
<evidence type="ECO:0000313" key="2">
    <source>
        <dbReference type="Proteomes" id="UP000009875"/>
    </source>
</evidence>
<dbReference type="InterPro" id="IPR021145">
    <property type="entry name" value="Portal_protein_SPP1_Gp6-like"/>
</dbReference>
<dbReference type="InterPro" id="IPR006428">
    <property type="entry name" value="Portal_SPP1-type"/>
</dbReference>
<comment type="caution">
    <text evidence="1">The sequence shown here is derived from an EMBL/GenBank/DDBJ whole genome shotgun (WGS) entry which is preliminary data.</text>
</comment>
<dbReference type="Pfam" id="PF05133">
    <property type="entry name" value="SPP1_portal"/>
    <property type="match status" value="1"/>
</dbReference>
<keyword evidence="2" id="KW-1185">Reference proteome</keyword>
<dbReference type="PATRIC" id="fig|883081.3.peg.1122"/>
<gene>
    <name evidence="1" type="ORF">HMPREF9698_01120</name>
</gene>
<dbReference type="HOGENOM" id="CLU_034083_1_1_9"/>
<dbReference type="NCBIfam" id="TIGR01538">
    <property type="entry name" value="portal_SPP1"/>
    <property type="match status" value="1"/>
</dbReference>
<sequence length="493" mass="56402">MSEGDYVPKSYQFERDMDRDTVMNRHDSVEFQDGANDHFLADGMDDLLNTAEGHKRLRRMLNQFKGAQLDRINILDDYSKGNNTDIKTGQRRVDKNKADNRIQHNFGGYISSFVTGYLLGNPITLDEENLSDIHENNDIDALNYDLGYDASRFGRAYELHYRDSDGLDNISIIDPSELFVIREASVKYPIIGAVHCPTYNGKMHITIYTDNYIYTYPPQAYENINFNSPDVTRHEYGIVPVVEWWNNRFRTGDFEPVLSQINAYDNAQSDTANYMSDLNDATLVLSVDDIDSIGGREGAEAMADANIFVLENGVTANGSSTQGKAEYIYKQYDVQGTEKYKDRLLNDIFKLANIPNLDDKNFSGQQSGIAIQYKLIGLRQIQVIKERYFTKALRRRYKLLANIHEELNDTPINLDQLKFTFHPNLPQDVWEEVGNFIEAGGELSQATLRELASFTDEATEVERLTRESPAQLYMSEEERRYGFDQDPPATDSE</sequence>
<evidence type="ECO:0000313" key="1">
    <source>
        <dbReference type="EMBL" id="EKU93372.1"/>
    </source>
</evidence>
<organism evidence="1 2">
    <name type="scientific">Alloiococcus otitis ATCC 51267</name>
    <dbReference type="NCBI Taxonomy" id="883081"/>
    <lineage>
        <taxon>Bacteria</taxon>
        <taxon>Bacillati</taxon>
        <taxon>Bacillota</taxon>
        <taxon>Bacilli</taxon>
        <taxon>Lactobacillales</taxon>
        <taxon>Carnobacteriaceae</taxon>
        <taxon>Alloiococcus</taxon>
    </lineage>
</organism>
<dbReference type="AlphaFoldDB" id="K9ER76"/>
<dbReference type="STRING" id="883081.HMPREF9698_01120"/>
<dbReference type="Proteomes" id="UP000009875">
    <property type="component" value="Unassembled WGS sequence"/>
</dbReference>
<dbReference type="RefSeq" id="WP_003778221.1">
    <property type="nucleotide sequence ID" value="NZ_JH992959.1"/>
</dbReference>
<dbReference type="eggNOG" id="ENOG502Z7Z6">
    <property type="taxonomic scope" value="Bacteria"/>
</dbReference>
<proteinExistence type="predicted"/>
<dbReference type="OrthoDB" id="3189403at2"/>
<reference evidence="1 2" key="1">
    <citation type="submission" date="2012-09" db="EMBL/GenBank/DDBJ databases">
        <title>The Genome Sequence of Alloiococcus otitis ATCC 51267.</title>
        <authorList>
            <consortium name="The Broad Institute Genome Sequencing Platform"/>
            <person name="Earl A."/>
            <person name="Ward D."/>
            <person name="Feldgarden M."/>
            <person name="Gevers D."/>
            <person name="Huys G."/>
            <person name="Walker B."/>
            <person name="Young S.K."/>
            <person name="Zeng Q."/>
            <person name="Gargeya S."/>
            <person name="Fitzgerald M."/>
            <person name="Haas B."/>
            <person name="Abouelleil A."/>
            <person name="Alvarado L."/>
            <person name="Arachchi H.M."/>
            <person name="Berlin A.M."/>
            <person name="Chapman S.B."/>
            <person name="Goldberg J."/>
            <person name="Griggs A."/>
            <person name="Gujja S."/>
            <person name="Hansen M."/>
            <person name="Howarth C."/>
            <person name="Imamovic A."/>
            <person name="Larimer J."/>
            <person name="McCowen C."/>
            <person name="Montmayeur A."/>
            <person name="Murphy C."/>
            <person name="Neiman D."/>
            <person name="Pearson M."/>
            <person name="Priest M."/>
            <person name="Roberts A."/>
            <person name="Saif S."/>
            <person name="Shea T."/>
            <person name="Sisk P."/>
            <person name="Sykes S."/>
            <person name="Wortman J."/>
            <person name="Nusbaum C."/>
            <person name="Birren B."/>
        </authorList>
    </citation>
    <scope>NUCLEOTIDE SEQUENCE [LARGE SCALE GENOMIC DNA]</scope>
    <source>
        <strain evidence="1 2">ATCC 51267</strain>
    </source>
</reference>
<accession>K9ER76</accession>
<protein>
    <submittedName>
        <fullName evidence="1">SPP1 family phage portal protein</fullName>
    </submittedName>
</protein>